<dbReference type="GO" id="GO:0016491">
    <property type="term" value="F:oxidoreductase activity"/>
    <property type="evidence" value="ECO:0007669"/>
    <property type="project" value="UniProtKB-KW"/>
</dbReference>
<dbReference type="Proteomes" id="UP000656042">
    <property type="component" value="Unassembled WGS sequence"/>
</dbReference>
<proteinExistence type="predicted"/>
<feature type="domain" description="GFO/IDH/MocA-like oxidoreductase" evidence="3">
    <location>
        <begin position="150"/>
        <end position="238"/>
    </location>
</feature>
<gene>
    <name evidence="4" type="ORF">GCM10012284_61210</name>
</gene>
<dbReference type="RefSeq" id="WP_189082830.1">
    <property type="nucleotide sequence ID" value="NZ_BMMX01000060.1"/>
</dbReference>
<protein>
    <submittedName>
        <fullName evidence="4">Oxidoreductase</fullName>
    </submittedName>
</protein>
<evidence type="ECO:0000259" key="2">
    <source>
        <dbReference type="Pfam" id="PF01408"/>
    </source>
</evidence>
<dbReference type="Gene3D" id="3.40.50.720">
    <property type="entry name" value="NAD(P)-binding Rossmann-like Domain"/>
    <property type="match status" value="1"/>
</dbReference>
<accession>A0A8J3C4Y5</accession>
<evidence type="ECO:0000313" key="5">
    <source>
        <dbReference type="Proteomes" id="UP000656042"/>
    </source>
</evidence>
<dbReference type="InterPro" id="IPR036291">
    <property type="entry name" value="NAD(P)-bd_dom_sf"/>
</dbReference>
<reference evidence="4" key="2">
    <citation type="submission" date="2020-09" db="EMBL/GenBank/DDBJ databases">
        <authorList>
            <person name="Sun Q."/>
            <person name="Zhou Y."/>
        </authorList>
    </citation>
    <scope>NUCLEOTIDE SEQUENCE</scope>
    <source>
        <strain evidence="4">CGMCC 4.7299</strain>
    </source>
</reference>
<sequence>MRFGLFGTGPWAHMAHAPALAAHKDVEFVGVWGRNEAKAAELAGEYGAAAYSDVDALIADVDAIAVALPPDVQAPIALSAARAGRHLLLDKPVAFTVAEADAIAAAVAERDLASVVFFTRRFVPQLADFLARAGESGGWVEARVDHVGTIFDPGNPFGASAWRRESGGLWDVGPHAVALVMPLLGPVVEVTAMAGPHDMSHVLLRHQGGGISTLTLSVDVPPAAAREEAVFAGESGVITVPTLPWDPVAALGVALDQLVAAADGGPAPALDVRLGAHITAVLAAAAESIRTGRAVRVSAPGFPLG</sequence>
<dbReference type="SUPFAM" id="SSF51735">
    <property type="entry name" value="NAD(P)-binding Rossmann-fold domains"/>
    <property type="match status" value="1"/>
</dbReference>
<dbReference type="InterPro" id="IPR000683">
    <property type="entry name" value="Gfo/Idh/MocA-like_OxRdtase_N"/>
</dbReference>
<evidence type="ECO:0000313" key="4">
    <source>
        <dbReference type="EMBL" id="GGL18349.1"/>
    </source>
</evidence>
<dbReference type="InterPro" id="IPR055170">
    <property type="entry name" value="GFO_IDH_MocA-like_dom"/>
</dbReference>
<dbReference type="PANTHER" id="PTHR43818:SF11">
    <property type="entry name" value="BCDNA.GH03377"/>
    <property type="match status" value="1"/>
</dbReference>
<dbReference type="Pfam" id="PF22725">
    <property type="entry name" value="GFO_IDH_MocA_C3"/>
    <property type="match status" value="1"/>
</dbReference>
<organism evidence="4 5">
    <name type="scientific">Mangrovihabitans endophyticus</name>
    <dbReference type="NCBI Taxonomy" id="1751298"/>
    <lineage>
        <taxon>Bacteria</taxon>
        <taxon>Bacillati</taxon>
        <taxon>Actinomycetota</taxon>
        <taxon>Actinomycetes</taxon>
        <taxon>Micromonosporales</taxon>
        <taxon>Micromonosporaceae</taxon>
        <taxon>Mangrovihabitans</taxon>
    </lineage>
</organism>
<evidence type="ECO:0000259" key="3">
    <source>
        <dbReference type="Pfam" id="PF22725"/>
    </source>
</evidence>
<dbReference type="GO" id="GO:0000166">
    <property type="term" value="F:nucleotide binding"/>
    <property type="evidence" value="ECO:0007669"/>
    <property type="project" value="InterPro"/>
</dbReference>
<name>A0A8J3C4Y5_9ACTN</name>
<dbReference type="InterPro" id="IPR050463">
    <property type="entry name" value="Gfo/Idh/MocA_oxidrdct_glycsds"/>
</dbReference>
<dbReference type="Pfam" id="PF01408">
    <property type="entry name" value="GFO_IDH_MocA"/>
    <property type="match status" value="1"/>
</dbReference>
<dbReference type="SUPFAM" id="SSF55347">
    <property type="entry name" value="Glyceraldehyde-3-phosphate dehydrogenase-like, C-terminal domain"/>
    <property type="match status" value="1"/>
</dbReference>
<dbReference type="AlphaFoldDB" id="A0A8J3C4Y5"/>
<keyword evidence="5" id="KW-1185">Reference proteome</keyword>
<feature type="domain" description="Gfo/Idh/MocA-like oxidoreductase N-terminal" evidence="2">
    <location>
        <begin position="1"/>
        <end position="113"/>
    </location>
</feature>
<reference evidence="4" key="1">
    <citation type="journal article" date="2014" name="Int. J. Syst. Evol. Microbiol.">
        <title>Complete genome sequence of Corynebacterium casei LMG S-19264T (=DSM 44701T), isolated from a smear-ripened cheese.</title>
        <authorList>
            <consortium name="US DOE Joint Genome Institute (JGI-PGF)"/>
            <person name="Walter F."/>
            <person name="Albersmeier A."/>
            <person name="Kalinowski J."/>
            <person name="Ruckert C."/>
        </authorList>
    </citation>
    <scope>NUCLEOTIDE SEQUENCE</scope>
    <source>
        <strain evidence="4">CGMCC 4.7299</strain>
    </source>
</reference>
<dbReference type="Gene3D" id="3.30.360.10">
    <property type="entry name" value="Dihydrodipicolinate Reductase, domain 2"/>
    <property type="match status" value="1"/>
</dbReference>
<comment type="caution">
    <text evidence="4">The sequence shown here is derived from an EMBL/GenBank/DDBJ whole genome shotgun (WGS) entry which is preliminary data.</text>
</comment>
<dbReference type="PANTHER" id="PTHR43818">
    <property type="entry name" value="BCDNA.GH03377"/>
    <property type="match status" value="1"/>
</dbReference>
<dbReference type="EMBL" id="BMMX01000060">
    <property type="protein sequence ID" value="GGL18349.1"/>
    <property type="molecule type" value="Genomic_DNA"/>
</dbReference>
<keyword evidence="1" id="KW-0560">Oxidoreductase</keyword>
<evidence type="ECO:0000256" key="1">
    <source>
        <dbReference type="ARBA" id="ARBA00023002"/>
    </source>
</evidence>